<comment type="caution">
    <text evidence="9">The sequence shown here is derived from an EMBL/GenBank/DDBJ whole genome shotgun (WGS) entry which is preliminary data.</text>
</comment>
<evidence type="ECO:0000256" key="6">
    <source>
        <dbReference type="ARBA" id="ARBA00023316"/>
    </source>
</evidence>
<dbReference type="GO" id="GO:0008881">
    <property type="term" value="F:glutamate racemase activity"/>
    <property type="evidence" value="ECO:0007669"/>
    <property type="project" value="UniProtKB-UniRule"/>
</dbReference>
<evidence type="ECO:0000256" key="4">
    <source>
        <dbReference type="ARBA" id="ARBA00022984"/>
    </source>
</evidence>
<evidence type="ECO:0000256" key="1">
    <source>
        <dbReference type="ARBA" id="ARBA00001602"/>
    </source>
</evidence>
<comment type="catalytic activity">
    <reaction evidence="1 7">
        <text>L-glutamate = D-glutamate</text>
        <dbReference type="Rhea" id="RHEA:12813"/>
        <dbReference type="ChEBI" id="CHEBI:29985"/>
        <dbReference type="ChEBI" id="CHEBI:29986"/>
        <dbReference type="EC" id="5.1.1.3"/>
    </reaction>
</comment>
<dbReference type="UniPathway" id="UPA00219"/>
<dbReference type="EMBL" id="SOJN01000146">
    <property type="protein sequence ID" value="TET43831.1"/>
    <property type="molecule type" value="Genomic_DNA"/>
</dbReference>
<evidence type="ECO:0000256" key="2">
    <source>
        <dbReference type="ARBA" id="ARBA00013090"/>
    </source>
</evidence>
<comment type="function">
    <text evidence="7">Provides the (R)-glutamate required for cell wall biosynthesis.</text>
</comment>
<sequence>MEPLNKPIGVFDSGVGGLTVAREILRHLPDETIVYFGDTARVPYGTKSREAITRFALEDARFLVSKDVKMIVVACNSVSSNALGRLKEEFGIPVLGVIEPGARAACRTTRNNKVGVIGTSATIESGAYKEAIHRCSQEVDVISAACPLFVPLVEEGWLDKKITVDVAKEYLVPLLEKGIDTLLLGCTHYPLLERAIAMVTGSEVTLVDSAETTAKEVAELVRSGGPVANGHGERAHQFFLSDIPRNFTEIGKRFLGREIEPVQRVDLSPAFHARANPPSLKPRRADNSK</sequence>
<dbReference type="Gene3D" id="3.40.50.1860">
    <property type="match status" value="2"/>
</dbReference>
<dbReference type="GO" id="GO:0009252">
    <property type="term" value="P:peptidoglycan biosynthetic process"/>
    <property type="evidence" value="ECO:0007669"/>
    <property type="project" value="UniProtKB-UniRule"/>
</dbReference>
<dbReference type="EC" id="5.1.1.3" evidence="2 7"/>
<feature type="binding site" evidence="7">
    <location>
        <begin position="187"/>
        <end position="188"/>
    </location>
    <ligand>
        <name>substrate</name>
    </ligand>
</feature>
<dbReference type="InterPro" id="IPR001920">
    <property type="entry name" value="Asp/Glu_race"/>
</dbReference>
<dbReference type="SUPFAM" id="SSF53681">
    <property type="entry name" value="Aspartate/glutamate racemase"/>
    <property type="match status" value="2"/>
</dbReference>
<dbReference type="PANTHER" id="PTHR21198:SF2">
    <property type="entry name" value="GLUTAMATE RACEMASE"/>
    <property type="match status" value="1"/>
</dbReference>
<dbReference type="Proteomes" id="UP000315525">
    <property type="component" value="Unassembled WGS sequence"/>
</dbReference>
<proteinExistence type="inferred from homology"/>
<feature type="region of interest" description="Disordered" evidence="8">
    <location>
        <begin position="270"/>
        <end position="289"/>
    </location>
</feature>
<protein>
    <recommendedName>
        <fullName evidence="2 7">Glutamate racemase</fullName>
        <ecNumber evidence="2 7">5.1.1.3</ecNumber>
    </recommendedName>
</protein>
<reference evidence="9 10" key="1">
    <citation type="submission" date="2019-03" db="EMBL/GenBank/DDBJ databases">
        <title>Metabolic potential of uncultured bacteria and archaea associated with petroleum seepage in deep-sea sediments.</title>
        <authorList>
            <person name="Dong X."/>
            <person name="Hubert C."/>
        </authorList>
    </citation>
    <scope>NUCLEOTIDE SEQUENCE [LARGE SCALE GENOMIC DNA]</scope>
    <source>
        <strain evidence="9">E44_bin18</strain>
    </source>
</reference>
<feature type="binding site" evidence="7">
    <location>
        <begin position="76"/>
        <end position="77"/>
    </location>
    <ligand>
        <name>substrate</name>
    </ligand>
</feature>
<dbReference type="FunFam" id="3.40.50.1860:FF:000001">
    <property type="entry name" value="Glutamate racemase"/>
    <property type="match status" value="1"/>
</dbReference>
<evidence type="ECO:0000313" key="10">
    <source>
        <dbReference type="Proteomes" id="UP000315525"/>
    </source>
</evidence>
<comment type="pathway">
    <text evidence="7">Cell wall biogenesis; peptidoglycan biosynthesis.</text>
</comment>
<feature type="binding site" evidence="7">
    <location>
        <begin position="12"/>
        <end position="13"/>
    </location>
    <ligand>
        <name>substrate</name>
    </ligand>
</feature>
<dbReference type="Pfam" id="PF01177">
    <property type="entry name" value="Asp_Glu_race"/>
    <property type="match status" value="1"/>
</dbReference>
<dbReference type="InterPro" id="IPR004391">
    <property type="entry name" value="Glu_race"/>
</dbReference>
<accession>A0A523UNF2</accession>
<keyword evidence="4 7" id="KW-0573">Peptidoglycan synthesis</keyword>
<feature type="binding site" evidence="7">
    <location>
        <begin position="44"/>
        <end position="45"/>
    </location>
    <ligand>
        <name>substrate</name>
    </ligand>
</feature>
<dbReference type="InterPro" id="IPR033134">
    <property type="entry name" value="Asp/Glu_racemase_AS_2"/>
</dbReference>
<keyword evidence="3 7" id="KW-0133">Cell shape</keyword>
<dbReference type="AlphaFoldDB" id="A0A523UNF2"/>
<dbReference type="GO" id="GO:0008360">
    <property type="term" value="P:regulation of cell shape"/>
    <property type="evidence" value="ECO:0007669"/>
    <property type="project" value="UniProtKB-KW"/>
</dbReference>
<dbReference type="GO" id="GO:0071555">
    <property type="term" value="P:cell wall organization"/>
    <property type="evidence" value="ECO:0007669"/>
    <property type="project" value="UniProtKB-KW"/>
</dbReference>
<evidence type="ECO:0000256" key="5">
    <source>
        <dbReference type="ARBA" id="ARBA00023235"/>
    </source>
</evidence>
<gene>
    <name evidence="7" type="primary">murI</name>
    <name evidence="9" type="ORF">E3J62_12170</name>
</gene>
<dbReference type="NCBIfam" id="TIGR00067">
    <property type="entry name" value="glut_race"/>
    <property type="match status" value="1"/>
</dbReference>
<dbReference type="PANTHER" id="PTHR21198">
    <property type="entry name" value="GLUTAMATE RACEMASE"/>
    <property type="match status" value="1"/>
</dbReference>
<dbReference type="PROSITE" id="PS00924">
    <property type="entry name" value="ASP_GLU_RACEMASE_2"/>
    <property type="match status" value="1"/>
</dbReference>
<dbReference type="HAMAP" id="MF_00258">
    <property type="entry name" value="Glu_racemase"/>
    <property type="match status" value="1"/>
</dbReference>
<dbReference type="InterPro" id="IPR015942">
    <property type="entry name" value="Asp/Glu/hydantoin_racemase"/>
</dbReference>
<keyword evidence="5 7" id="KW-0413">Isomerase</keyword>
<evidence type="ECO:0000256" key="8">
    <source>
        <dbReference type="SAM" id="MobiDB-lite"/>
    </source>
</evidence>
<comment type="similarity">
    <text evidence="7">Belongs to the aspartate/glutamate racemases family.</text>
</comment>
<feature type="active site" description="Proton donor/acceptor" evidence="7">
    <location>
        <position position="186"/>
    </location>
</feature>
<evidence type="ECO:0000256" key="7">
    <source>
        <dbReference type="HAMAP-Rule" id="MF_00258"/>
    </source>
</evidence>
<organism evidence="9 10">
    <name type="scientific">candidate division TA06 bacterium</name>
    <dbReference type="NCBI Taxonomy" id="2250710"/>
    <lineage>
        <taxon>Bacteria</taxon>
        <taxon>Bacteria division TA06</taxon>
    </lineage>
</organism>
<keyword evidence="6 7" id="KW-0961">Cell wall biogenesis/degradation</keyword>
<name>A0A523UNF2_UNCT6</name>
<evidence type="ECO:0000313" key="9">
    <source>
        <dbReference type="EMBL" id="TET43831.1"/>
    </source>
</evidence>
<feature type="active site" description="Proton donor/acceptor" evidence="7">
    <location>
        <position position="75"/>
    </location>
</feature>
<evidence type="ECO:0000256" key="3">
    <source>
        <dbReference type="ARBA" id="ARBA00022960"/>
    </source>
</evidence>